<feature type="transmembrane region" description="Helical" evidence="1">
    <location>
        <begin position="123"/>
        <end position="142"/>
    </location>
</feature>
<keyword evidence="1" id="KW-1133">Transmembrane helix</keyword>
<keyword evidence="1" id="KW-0472">Membrane</keyword>
<dbReference type="RefSeq" id="WP_345225071.1">
    <property type="nucleotide sequence ID" value="NZ_BAABHA010000008.1"/>
</dbReference>
<protein>
    <recommendedName>
        <fullName evidence="4">DUF2306 domain-containing protein</fullName>
    </recommendedName>
</protein>
<feature type="transmembrane region" description="Helical" evidence="1">
    <location>
        <begin position="12"/>
        <end position="30"/>
    </location>
</feature>
<name>A0ABP8J4Q0_9BACT</name>
<feature type="transmembrane region" description="Helical" evidence="1">
    <location>
        <begin position="97"/>
        <end position="117"/>
    </location>
</feature>
<organism evidence="2 3">
    <name type="scientific">Hymenobacter koreensis</name>
    <dbReference type="NCBI Taxonomy" id="1084523"/>
    <lineage>
        <taxon>Bacteria</taxon>
        <taxon>Pseudomonadati</taxon>
        <taxon>Bacteroidota</taxon>
        <taxon>Cytophagia</taxon>
        <taxon>Cytophagales</taxon>
        <taxon>Hymenobacteraceae</taxon>
        <taxon>Hymenobacter</taxon>
    </lineage>
</organism>
<evidence type="ECO:0000256" key="1">
    <source>
        <dbReference type="SAM" id="Phobius"/>
    </source>
</evidence>
<feature type="transmembrane region" description="Helical" evidence="1">
    <location>
        <begin position="188"/>
        <end position="207"/>
    </location>
</feature>
<feature type="transmembrane region" description="Helical" evidence="1">
    <location>
        <begin position="163"/>
        <end position="182"/>
    </location>
</feature>
<evidence type="ECO:0000313" key="3">
    <source>
        <dbReference type="Proteomes" id="UP001500454"/>
    </source>
</evidence>
<sequence>MELLHHLNIGLHILFGSVGLLLGLVPMFSRHGGARHIRFGRWFLRVLTVVLATAVLGLAVFNFRPFLAIVVMLTVYQAWSGYRVMRTRTTGPTHADAAFSAVFLLGSIGFLLTLHLIDLVWSPVVIYSSLGFLIALTIYDLARFAFVPLWRRKLWLYDHIWKMISSYFALVSAFTGTVLAQYQPYSQFLPSMVGTALGVSFILYYALRRAPARPLAGSAV</sequence>
<comment type="caution">
    <text evidence="2">The sequence shown here is derived from an EMBL/GenBank/DDBJ whole genome shotgun (WGS) entry which is preliminary data.</text>
</comment>
<feature type="transmembrane region" description="Helical" evidence="1">
    <location>
        <begin position="66"/>
        <end position="85"/>
    </location>
</feature>
<keyword evidence="1" id="KW-0812">Transmembrane</keyword>
<proteinExistence type="predicted"/>
<feature type="transmembrane region" description="Helical" evidence="1">
    <location>
        <begin position="42"/>
        <end position="60"/>
    </location>
</feature>
<evidence type="ECO:0008006" key="4">
    <source>
        <dbReference type="Google" id="ProtNLM"/>
    </source>
</evidence>
<evidence type="ECO:0000313" key="2">
    <source>
        <dbReference type="EMBL" id="GAA4384686.1"/>
    </source>
</evidence>
<dbReference type="EMBL" id="BAABHA010000008">
    <property type="protein sequence ID" value="GAA4384686.1"/>
    <property type="molecule type" value="Genomic_DNA"/>
</dbReference>
<dbReference type="Proteomes" id="UP001500454">
    <property type="component" value="Unassembled WGS sequence"/>
</dbReference>
<gene>
    <name evidence="2" type="ORF">GCM10023186_27300</name>
</gene>
<reference evidence="3" key="1">
    <citation type="journal article" date="2019" name="Int. J. Syst. Evol. Microbiol.">
        <title>The Global Catalogue of Microorganisms (GCM) 10K type strain sequencing project: providing services to taxonomists for standard genome sequencing and annotation.</title>
        <authorList>
            <consortium name="The Broad Institute Genomics Platform"/>
            <consortium name="The Broad Institute Genome Sequencing Center for Infectious Disease"/>
            <person name="Wu L."/>
            <person name="Ma J."/>
        </authorList>
    </citation>
    <scope>NUCLEOTIDE SEQUENCE [LARGE SCALE GENOMIC DNA]</scope>
    <source>
        <strain evidence="3">JCM 17924</strain>
    </source>
</reference>
<accession>A0ABP8J4Q0</accession>
<keyword evidence="3" id="KW-1185">Reference proteome</keyword>